<dbReference type="PROSITE" id="PS00893">
    <property type="entry name" value="NUDIX_BOX"/>
    <property type="match status" value="1"/>
</dbReference>
<feature type="domain" description="Nudix hydrolase" evidence="4">
    <location>
        <begin position="1"/>
        <end position="142"/>
    </location>
</feature>
<dbReference type="Pfam" id="PF00293">
    <property type="entry name" value="NUDIX"/>
    <property type="match status" value="1"/>
</dbReference>
<gene>
    <name evidence="5" type="ORF">N482_15925</name>
</gene>
<dbReference type="RefSeq" id="WP_063378324.1">
    <property type="nucleotide sequence ID" value="NZ_AUXT01000188.1"/>
</dbReference>
<dbReference type="OrthoDB" id="7066556at2"/>
<comment type="caution">
    <text evidence="5">The sequence shown here is derived from an EMBL/GenBank/DDBJ whole genome shotgun (WGS) entry which is preliminary data.</text>
</comment>
<organism evidence="5 6">
    <name type="scientific">Pseudoalteromonas luteoviolacea NCIMB 1942</name>
    <dbReference type="NCBI Taxonomy" id="1365253"/>
    <lineage>
        <taxon>Bacteria</taxon>
        <taxon>Pseudomonadati</taxon>
        <taxon>Pseudomonadota</taxon>
        <taxon>Gammaproteobacteria</taxon>
        <taxon>Alteromonadales</taxon>
        <taxon>Pseudoalteromonadaceae</taxon>
        <taxon>Pseudoalteromonas</taxon>
    </lineage>
</organism>
<dbReference type="GO" id="GO:0004081">
    <property type="term" value="F:bis(5'-nucleosyl)-tetraphosphatase (asymmetrical) activity"/>
    <property type="evidence" value="ECO:0007669"/>
    <property type="project" value="TreeGrafter"/>
</dbReference>
<protein>
    <recommendedName>
        <fullName evidence="4">Nudix hydrolase domain-containing protein</fullName>
    </recommendedName>
</protein>
<feature type="binding site" evidence="2">
    <location>
        <position position="24"/>
    </location>
    <ligand>
        <name>substrate</name>
    </ligand>
</feature>
<dbReference type="Proteomes" id="UP000076587">
    <property type="component" value="Unassembled WGS sequence"/>
</dbReference>
<dbReference type="PROSITE" id="PS51462">
    <property type="entry name" value="NUDIX"/>
    <property type="match status" value="1"/>
</dbReference>
<feature type="binding site" evidence="2">
    <location>
        <position position="35"/>
    </location>
    <ligand>
        <name>substrate</name>
    </ligand>
</feature>
<dbReference type="GO" id="GO:0006754">
    <property type="term" value="P:ATP biosynthetic process"/>
    <property type="evidence" value="ECO:0007669"/>
    <property type="project" value="TreeGrafter"/>
</dbReference>
<comment type="cofactor">
    <cofactor evidence="3">
        <name>Mg(2+)</name>
        <dbReference type="ChEBI" id="CHEBI:18420"/>
    </cofactor>
    <text evidence="3">Binds 1 Mg(2+) ion per subunit.</text>
</comment>
<evidence type="ECO:0000259" key="4">
    <source>
        <dbReference type="PROSITE" id="PS51462"/>
    </source>
</evidence>
<evidence type="ECO:0000256" key="1">
    <source>
        <dbReference type="ARBA" id="ARBA00022801"/>
    </source>
</evidence>
<feature type="binding site" evidence="2">
    <location>
        <position position="132"/>
    </location>
    <ligand>
        <name>substrate</name>
    </ligand>
</feature>
<sequence length="142" mass="16535">MLRQPASVLVVIYNEEKQFLLLQREDDSEFWQSVTGGIDCGELSIDTAYRELKEETGIDAKALKIEIKQHNTENHYEIRPQWRHRYVEGATINTEHVFSICVPSQTKIQLCAEEHTDFIWLTQSEAAKKVWSESNRKEILAI</sequence>
<evidence type="ECO:0000256" key="3">
    <source>
        <dbReference type="PIRSR" id="PIRSR603564-2"/>
    </source>
</evidence>
<dbReference type="EMBL" id="AUXT01000188">
    <property type="protein sequence ID" value="KZN44678.1"/>
    <property type="molecule type" value="Genomic_DNA"/>
</dbReference>
<dbReference type="Gene3D" id="3.90.79.10">
    <property type="entry name" value="Nucleoside Triphosphate Pyrophosphohydrolase"/>
    <property type="match status" value="1"/>
</dbReference>
<feature type="binding site" evidence="3">
    <location>
        <position position="114"/>
    </location>
    <ligand>
        <name>Mg(2+)</name>
        <dbReference type="ChEBI" id="CHEBI:18420"/>
    </ligand>
</feature>
<dbReference type="SUPFAM" id="SSF55811">
    <property type="entry name" value="Nudix"/>
    <property type="match status" value="1"/>
</dbReference>
<dbReference type="PANTHER" id="PTHR21340">
    <property type="entry name" value="DIADENOSINE 5,5-P1,P4-TETRAPHOSPHATE PYROPHOSPHOHYDROLASE MUTT"/>
    <property type="match status" value="1"/>
</dbReference>
<dbReference type="GO" id="GO:0046656">
    <property type="term" value="P:folic acid biosynthetic process"/>
    <property type="evidence" value="ECO:0007669"/>
    <property type="project" value="InterPro"/>
</dbReference>
<dbReference type="CDD" id="cd04664">
    <property type="entry name" value="NUDIX_DHNTPase_like"/>
    <property type="match status" value="1"/>
</dbReference>
<keyword evidence="1" id="KW-0378">Hydrolase</keyword>
<dbReference type="InterPro" id="IPR015797">
    <property type="entry name" value="NUDIX_hydrolase-like_dom_sf"/>
</dbReference>
<name>A0A166ZUI4_9GAMM</name>
<dbReference type="AlphaFoldDB" id="A0A166ZUI4"/>
<dbReference type="PATRIC" id="fig|1365253.3.peg.3919"/>
<dbReference type="PANTHER" id="PTHR21340:SF0">
    <property type="entry name" value="BIS(5'-NUCLEOSYL)-TETRAPHOSPHATASE [ASYMMETRICAL]"/>
    <property type="match status" value="1"/>
</dbReference>
<dbReference type="NCBIfam" id="NF006961">
    <property type="entry name" value="PRK09438.1"/>
    <property type="match status" value="1"/>
</dbReference>
<accession>A0A166ZUI4</accession>
<dbReference type="PRINTS" id="PR01404">
    <property type="entry name" value="NPPPHYDRLASE"/>
</dbReference>
<dbReference type="GO" id="GO:0046872">
    <property type="term" value="F:metal ion binding"/>
    <property type="evidence" value="ECO:0007669"/>
    <property type="project" value="UniProtKB-KW"/>
</dbReference>
<proteinExistence type="predicted"/>
<feature type="binding site" evidence="3">
    <location>
        <position position="51"/>
    </location>
    <ligand>
        <name>Mg(2+)</name>
        <dbReference type="ChEBI" id="CHEBI:18420"/>
    </ligand>
</feature>
<reference evidence="5 6" key="1">
    <citation type="submission" date="2013-07" db="EMBL/GenBank/DDBJ databases">
        <title>Comparative Genomic and Metabolomic Analysis of Twelve Strains of Pseudoalteromonas luteoviolacea.</title>
        <authorList>
            <person name="Vynne N.G."/>
            <person name="Mansson M."/>
            <person name="Gram L."/>
        </authorList>
    </citation>
    <scope>NUCLEOTIDE SEQUENCE [LARGE SCALE GENOMIC DNA]</scope>
    <source>
        <strain evidence="5 6">NCIMB 1942</strain>
    </source>
</reference>
<dbReference type="GO" id="GO:0008828">
    <property type="term" value="F:dATP diphosphatase activity"/>
    <property type="evidence" value="ECO:0007669"/>
    <property type="project" value="InterPro"/>
</dbReference>
<dbReference type="InterPro" id="IPR003564">
    <property type="entry name" value="DHNTPase"/>
</dbReference>
<dbReference type="InterPro" id="IPR000086">
    <property type="entry name" value="NUDIX_hydrolase_dom"/>
</dbReference>
<dbReference type="InterPro" id="IPR020084">
    <property type="entry name" value="NUDIX_hydrolase_CS"/>
</dbReference>
<evidence type="ECO:0000313" key="5">
    <source>
        <dbReference type="EMBL" id="KZN44678.1"/>
    </source>
</evidence>
<evidence type="ECO:0000256" key="2">
    <source>
        <dbReference type="PIRSR" id="PIRSR603564-1"/>
    </source>
</evidence>
<dbReference type="InterPro" id="IPR051325">
    <property type="entry name" value="Nudix_hydrolase_domain"/>
</dbReference>
<keyword evidence="3" id="KW-0460">Magnesium</keyword>
<dbReference type="GO" id="GO:0006167">
    <property type="term" value="P:AMP biosynthetic process"/>
    <property type="evidence" value="ECO:0007669"/>
    <property type="project" value="TreeGrafter"/>
</dbReference>
<feature type="binding site" evidence="3">
    <location>
        <position position="55"/>
    </location>
    <ligand>
        <name>Mg(2+)</name>
        <dbReference type="ChEBI" id="CHEBI:18420"/>
    </ligand>
</feature>
<keyword evidence="3" id="KW-0479">Metal-binding</keyword>
<evidence type="ECO:0000313" key="6">
    <source>
        <dbReference type="Proteomes" id="UP000076587"/>
    </source>
</evidence>
<dbReference type="GO" id="GO:0019177">
    <property type="term" value="F:dihydroneopterin triphosphate pyrophosphohydrolase activity"/>
    <property type="evidence" value="ECO:0007669"/>
    <property type="project" value="InterPro"/>
</dbReference>